<dbReference type="RefSeq" id="WP_013767052.1">
    <property type="nucleotide sequence ID" value="NC_015510.1"/>
</dbReference>
<name>F4KVQ7_HALH1</name>
<protein>
    <submittedName>
        <fullName evidence="1">Uncharacterized protein</fullName>
    </submittedName>
</protein>
<dbReference type="Proteomes" id="UP000008461">
    <property type="component" value="Chromosome"/>
</dbReference>
<reference evidence="1 2" key="1">
    <citation type="journal article" date="2011" name="Stand. Genomic Sci.">
        <title>Complete genome sequence of Haliscomenobacter hydrossis type strain (O).</title>
        <authorList>
            <consortium name="US DOE Joint Genome Institute (JGI-PGF)"/>
            <person name="Daligault H."/>
            <person name="Lapidus A."/>
            <person name="Zeytun A."/>
            <person name="Nolan M."/>
            <person name="Lucas S."/>
            <person name="Del Rio T.G."/>
            <person name="Tice H."/>
            <person name="Cheng J.F."/>
            <person name="Tapia R."/>
            <person name="Han C."/>
            <person name="Goodwin L."/>
            <person name="Pitluck S."/>
            <person name="Liolios K."/>
            <person name="Pagani I."/>
            <person name="Ivanova N."/>
            <person name="Huntemann M."/>
            <person name="Mavromatis K."/>
            <person name="Mikhailova N."/>
            <person name="Pati A."/>
            <person name="Chen A."/>
            <person name="Palaniappan K."/>
            <person name="Land M."/>
            <person name="Hauser L."/>
            <person name="Brambilla E.M."/>
            <person name="Rohde M."/>
            <person name="Verbarg S."/>
            <person name="Goker M."/>
            <person name="Bristow J."/>
            <person name="Eisen J.A."/>
            <person name="Markowitz V."/>
            <person name="Hugenholtz P."/>
            <person name="Kyrpides N.C."/>
            <person name="Klenk H.P."/>
            <person name="Woyke T."/>
        </authorList>
    </citation>
    <scope>NUCLEOTIDE SEQUENCE [LARGE SCALE GENOMIC DNA]</scope>
    <source>
        <strain evidence="2">ATCC 27775 / DSM 1100 / LMG 10767 / O</strain>
    </source>
</reference>
<sequence length="278" mass="29991">MITNINQLSPAEMLHLQMPNRLCGGRMMRVTLLDLIMKEVLQFRTIPDASAKPQHFIEPARYFRQYTPLLHEEPFLVPFKAGEQQIALSLLLKLVKDHTDDFYGFQYRYVGNSPRIRALLRPSFWNNFHIFPLTSVGETLRHDLNQRLKLGREVVSASLGVNEQKLMALPVLLGSGLLLIDSLEKTLNGRVYTETWLNELIEAYVPLKNLFRAHEDDAAIVGGSGCSAYYNINASFMDGGGGSSGCGGGGGCSGDSGGGCSGGSGCGGGGCGGGGCGS</sequence>
<dbReference type="HOGENOM" id="CLU_1000272_0_0_10"/>
<dbReference type="EMBL" id="CP002691">
    <property type="protein sequence ID" value="AEE52514.1"/>
    <property type="molecule type" value="Genomic_DNA"/>
</dbReference>
<keyword evidence="2" id="KW-1185">Reference proteome</keyword>
<reference key="2">
    <citation type="submission" date="2011-04" db="EMBL/GenBank/DDBJ databases">
        <title>Complete sequence of chromosome of Haliscomenobacter hydrossis DSM 1100.</title>
        <authorList>
            <consortium name="US DOE Joint Genome Institute (JGI-PGF)"/>
            <person name="Lucas S."/>
            <person name="Han J."/>
            <person name="Lapidus A."/>
            <person name="Bruce D."/>
            <person name="Goodwin L."/>
            <person name="Pitluck S."/>
            <person name="Peters L."/>
            <person name="Kyrpides N."/>
            <person name="Mavromatis K."/>
            <person name="Ivanova N."/>
            <person name="Ovchinnikova G."/>
            <person name="Pagani I."/>
            <person name="Daligault H."/>
            <person name="Detter J.C."/>
            <person name="Han C."/>
            <person name="Land M."/>
            <person name="Hauser L."/>
            <person name="Markowitz V."/>
            <person name="Cheng J.-F."/>
            <person name="Hugenholtz P."/>
            <person name="Woyke T."/>
            <person name="Wu D."/>
            <person name="Verbarg S."/>
            <person name="Frueling A."/>
            <person name="Brambilla E."/>
            <person name="Klenk H.-P."/>
            <person name="Eisen J.A."/>
        </authorList>
    </citation>
    <scope>NUCLEOTIDE SEQUENCE</scope>
    <source>
        <strain>DSM 1100</strain>
    </source>
</reference>
<gene>
    <name evidence="1" type="ordered locus">Halhy_4679</name>
</gene>
<dbReference type="AlphaFoldDB" id="F4KVQ7"/>
<evidence type="ECO:0000313" key="1">
    <source>
        <dbReference type="EMBL" id="AEE52514.1"/>
    </source>
</evidence>
<dbReference type="KEGG" id="hhy:Halhy_4679"/>
<accession>F4KVQ7</accession>
<proteinExistence type="predicted"/>
<evidence type="ECO:0000313" key="2">
    <source>
        <dbReference type="Proteomes" id="UP000008461"/>
    </source>
</evidence>
<organism evidence="1 2">
    <name type="scientific">Haliscomenobacter hydrossis (strain ATCC 27775 / DSM 1100 / LMG 10767 / O)</name>
    <dbReference type="NCBI Taxonomy" id="760192"/>
    <lineage>
        <taxon>Bacteria</taxon>
        <taxon>Pseudomonadati</taxon>
        <taxon>Bacteroidota</taxon>
        <taxon>Saprospiria</taxon>
        <taxon>Saprospirales</taxon>
        <taxon>Haliscomenobacteraceae</taxon>
        <taxon>Haliscomenobacter</taxon>
    </lineage>
</organism>